<dbReference type="Gene3D" id="2.40.160.50">
    <property type="entry name" value="membrane protein fhac: a member of the omp85/tpsb transporter family"/>
    <property type="match status" value="1"/>
</dbReference>
<sequence length="477" mass="49668">MAAAAGDAVLFEGPSARGILGDGLRASQEAPARGLDVSGHPAGVSRVTISGVSRIRRGFMDRLLGGVLAARTVEQAVAESWEAAERLQALGMAKNVEVLLDVAGEGREGIDVYLRGEDGGRYAIRTGVDVGDNEGSASVTARLGNIWGGGESLEASYMRGTKTAAAFHGLLAAPVGADPLRRIELGASQIAADARPYAAHDDVRRRATLAYHHHRHHHAAGPAGTTHEVRYVAEWRDICGLGADASPTLRSEAGHTLKSSVAYTVGYDDRDSRTVPTSGSLARATAEACGLLGGSVSFAKVDGEFQASQRLGASRLVVSAGVQGGVLWSFGARSPLADRFFLGGPTSVRGFEYRGIGPRDGGDSLGGDAFYAAGVSLLTPLPWVRTPALMGHVWANAGQLALLDGRGLLRAARTTHAGGPRAEIERFFMQPSVAVGVGLVYRHSLVRAELSCALPLAAAAGDRPKAGLQFGLGLRFL</sequence>
<dbReference type="GO" id="GO:0005741">
    <property type="term" value="C:mitochondrial outer membrane"/>
    <property type="evidence" value="ECO:0007669"/>
    <property type="project" value="UniProtKB-SubCell"/>
</dbReference>
<keyword evidence="4" id="KW-0812">Transmembrane</keyword>
<dbReference type="GO" id="GO:0045040">
    <property type="term" value="P:protein insertion into mitochondrial outer membrane"/>
    <property type="evidence" value="ECO:0007669"/>
    <property type="project" value="TreeGrafter"/>
</dbReference>
<evidence type="ECO:0000256" key="5">
    <source>
        <dbReference type="ARBA" id="ARBA00023136"/>
    </source>
</evidence>
<dbReference type="PANTHER" id="PTHR12815:SF18">
    <property type="entry name" value="SORTING AND ASSEMBLY MACHINERY COMPONENT 50 HOMOLOG"/>
    <property type="match status" value="1"/>
</dbReference>
<proteinExistence type="inferred from homology"/>
<evidence type="ECO:0000256" key="2">
    <source>
        <dbReference type="ARBA" id="ARBA00010913"/>
    </source>
</evidence>
<dbReference type="EMBL" id="JANBUL010000111">
    <property type="protein sequence ID" value="KAJ2781236.1"/>
    <property type="molecule type" value="Genomic_DNA"/>
</dbReference>
<dbReference type="InterPro" id="IPR039910">
    <property type="entry name" value="D15-like"/>
</dbReference>
<evidence type="ECO:0000256" key="3">
    <source>
        <dbReference type="ARBA" id="ARBA00022452"/>
    </source>
</evidence>
<dbReference type="AlphaFoldDB" id="A0A9W8HGS1"/>
<keyword evidence="8" id="KW-1185">Reference proteome</keyword>
<evidence type="ECO:0000313" key="7">
    <source>
        <dbReference type="EMBL" id="KAJ2781236.1"/>
    </source>
</evidence>
<evidence type="ECO:0000256" key="4">
    <source>
        <dbReference type="ARBA" id="ARBA00022692"/>
    </source>
</evidence>
<keyword evidence="5" id="KW-0472">Membrane</keyword>
<feature type="domain" description="Bacterial surface antigen (D15)" evidence="6">
    <location>
        <begin position="194"/>
        <end position="476"/>
    </location>
</feature>
<dbReference type="Pfam" id="PF01103">
    <property type="entry name" value="Omp85"/>
    <property type="match status" value="1"/>
</dbReference>
<comment type="similarity">
    <text evidence="2">Belongs to the SAM50/omp85 family.</text>
</comment>
<evidence type="ECO:0000259" key="6">
    <source>
        <dbReference type="Pfam" id="PF01103"/>
    </source>
</evidence>
<comment type="caution">
    <text evidence="7">The sequence shown here is derived from an EMBL/GenBank/DDBJ whole genome shotgun (WGS) entry which is preliminary data.</text>
</comment>
<dbReference type="Proteomes" id="UP001140217">
    <property type="component" value="Unassembled WGS sequence"/>
</dbReference>
<comment type="subcellular location">
    <subcellularLocation>
        <location evidence="1">Mitochondrion outer membrane</location>
        <topology evidence="1">Multi-pass membrane protein</topology>
    </subcellularLocation>
</comment>
<evidence type="ECO:0000256" key="1">
    <source>
        <dbReference type="ARBA" id="ARBA00004374"/>
    </source>
</evidence>
<keyword evidence="3" id="KW-1134">Transmembrane beta strand</keyword>
<dbReference type="OrthoDB" id="1724197at2759"/>
<evidence type="ECO:0000313" key="8">
    <source>
        <dbReference type="Proteomes" id="UP001140217"/>
    </source>
</evidence>
<reference evidence="7" key="1">
    <citation type="submission" date="2022-07" db="EMBL/GenBank/DDBJ databases">
        <title>Phylogenomic reconstructions and comparative analyses of Kickxellomycotina fungi.</title>
        <authorList>
            <person name="Reynolds N.K."/>
            <person name="Stajich J.E."/>
            <person name="Barry K."/>
            <person name="Grigoriev I.V."/>
            <person name="Crous P."/>
            <person name="Smith M.E."/>
        </authorList>
    </citation>
    <scope>NUCLEOTIDE SEQUENCE</scope>
    <source>
        <strain evidence="7">NBRC 105414</strain>
    </source>
</reference>
<dbReference type="PANTHER" id="PTHR12815">
    <property type="entry name" value="SORTING AND ASSEMBLY MACHINERY SAMM50 PROTEIN FAMILY MEMBER"/>
    <property type="match status" value="1"/>
</dbReference>
<dbReference type="InterPro" id="IPR000184">
    <property type="entry name" value="Bac_surfAg_D15"/>
</dbReference>
<accession>A0A9W8HGS1</accession>
<protein>
    <recommendedName>
        <fullName evidence="6">Bacterial surface antigen (D15) domain-containing protein</fullName>
    </recommendedName>
</protein>
<organism evidence="7 8">
    <name type="scientific">Coemansia javaensis</name>
    <dbReference type="NCBI Taxonomy" id="2761396"/>
    <lineage>
        <taxon>Eukaryota</taxon>
        <taxon>Fungi</taxon>
        <taxon>Fungi incertae sedis</taxon>
        <taxon>Zoopagomycota</taxon>
        <taxon>Kickxellomycotina</taxon>
        <taxon>Kickxellomycetes</taxon>
        <taxon>Kickxellales</taxon>
        <taxon>Kickxellaceae</taxon>
        <taxon>Coemansia</taxon>
    </lineage>
</organism>
<name>A0A9W8HGS1_9FUNG</name>
<gene>
    <name evidence="7" type="ORF">H4R18_003000</name>
</gene>